<protein>
    <submittedName>
        <fullName evidence="2">Uncharacterized protein</fullName>
    </submittedName>
</protein>
<proteinExistence type="predicted"/>
<evidence type="ECO:0000313" key="3">
    <source>
        <dbReference type="Proteomes" id="UP000499080"/>
    </source>
</evidence>
<evidence type="ECO:0000256" key="1">
    <source>
        <dbReference type="SAM" id="MobiDB-lite"/>
    </source>
</evidence>
<accession>A0A4Y2UMB5</accession>
<gene>
    <name evidence="2" type="ORF">AVEN_179146_1</name>
</gene>
<dbReference type="EMBL" id="BGPR01037264">
    <property type="protein sequence ID" value="GBO12816.1"/>
    <property type="molecule type" value="Genomic_DNA"/>
</dbReference>
<sequence>MTWTTPELAPPLQTSAPHRREDVDPRQIYGATGQKHGVIFSGIRLEAGTLPTANAYYFCSVFKPGSEYDSNDAVNFNGFRDFVGIDTITYDDVVVAIKELKST</sequence>
<keyword evidence="3" id="KW-1185">Reference proteome</keyword>
<name>A0A4Y2UMB5_ARAVE</name>
<comment type="caution">
    <text evidence="2">The sequence shown here is derived from an EMBL/GenBank/DDBJ whole genome shotgun (WGS) entry which is preliminary data.</text>
</comment>
<dbReference type="Proteomes" id="UP000499080">
    <property type="component" value="Unassembled WGS sequence"/>
</dbReference>
<feature type="region of interest" description="Disordered" evidence="1">
    <location>
        <begin position="1"/>
        <end position="22"/>
    </location>
</feature>
<organism evidence="2 3">
    <name type="scientific">Araneus ventricosus</name>
    <name type="common">Orbweaver spider</name>
    <name type="synonym">Epeira ventricosa</name>
    <dbReference type="NCBI Taxonomy" id="182803"/>
    <lineage>
        <taxon>Eukaryota</taxon>
        <taxon>Metazoa</taxon>
        <taxon>Ecdysozoa</taxon>
        <taxon>Arthropoda</taxon>
        <taxon>Chelicerata</taxon>
        <taxon>Arachnida</taxon>
        <taxon>Araneae</taxon>
        <taxon>Araneomorphae</taxon>
        <taxon>Entelegynae</taxon>
        <taxon>Araneoidea</taxon>
        <taxon>Araneidae</taxon>
        <taxon>Araneus</taxon>
    </lineage>
</organism>
<dbReference type="AlphaFoldDB" id="A0A4Y2UMB5"/>
<reference evidence="2 3" key="1">
    <citation type="journal article" date="2019" name="Sci. Rep.">
        <title>Orb-weaving spider Araneus ventricosus genome elucidates the spidroin gene catalogue.</title>
        <authorList>
            <person name="Kono N."/>
            <person name="Nakamura H."/>
            <person name="Ohtoshi R."/>
            <person name="Moran D.A.P."/>
            <person name="Shinohara A."/>
            <person name="Yoshida Y."/>
            <person name="Fujiwara M."/>
            <person name="Mori M."/>
            <person name="Tomita M."/>
            <person name="Arakawa K."/>
        </authorList>
    </citation>
    <scope>NUCLEOTIDE SEQUENCE [LARGE SCALE GENOMIC DNA]</scope>
</reference>
<evidence type="ECO:0000313" key="2">
    <source>
        <dbReference type="EMBL" id="GBO12816.1"/>
    </source>
</evidence>